<reference evidence="2 3" key="1">
    <citation type="submission" date="2019-01" db="EMBL/GenBank/DDBJ databases">
        <title>Complete genome of a denitifying bacterium Halomons sp. BC-M4-5.</title>
        <authorList>
            <person name="Wang L."/>
            <person name="Shao Z."/>
        </authorList>
    </citation>
    <scope>NUCLEOTIDE SEQUENCE [LARGE SCALE GENOMIC DNA]</scope>
    <source>
        <strain evidence="2 3">BC-M4-5</strain>
    </source>
</reference>
<dbReference type="AlphaFoldDB" id="A0A6I6SIM5"/>
<gene>
    <name evidence="2" type="ORF">EKK97_14290</name>
</gene>
<feature type="compositionally biased region" description="Basic and acidic residues" evidence="1">
    <location>
        <begin position="33"/>
        <end position="42"/>
    </location>
</feature>
<feature type="region of interest" description="Disordered" evidence="1">
    <location>
        <begin position="22"/>
        <end position="42"/>
    </location>
</feature>
<dbReference type="KEGG" id="htx:EKK97_14290"/>
<dbReference type="RefSeq" id="WP_422672661.1">
    <property type="nucleotide sequence ID" value="NZ_CP035042.1"/>
</dbReference>
<protein>
    <submittedName>
        <fullName evidence="2">Lasso RiPP family leader peptide-containing protein</fullName>
    </submittedName>
</protein>
<sequence length="89" mass="10147">MQGNVGSRCELTSWVHLLSNDRTGRRMRYMDNTQERKSDVRREYRKPQLTRWGTVADLTLVGLTRPGSDVFPGNAPHSNGSRNPPGHNR</sequence>
<evidence type="ECO:0000256" key="1">
    <source>
        <dbReference type="SAM" id="MobiDB-lite"/>
    </source>
</evidence>
<evidence type="ECO:0000313" key="2">
    <source>
        <dbReference type="EMBL" id="QHC50528.1"/>
    </source>
</evidence>
<organism evidence="2 3">
    <name type="scientific">Billgrantia tianxiuensis</name>
    <dbReference type="NCBI Taxonomy" id="2497861"/>
    <lineage>
        <taxon>Bacteria</taxon>
        <taxon>Pseudomonadati</taxon>
        <taxon>Pseudomonadota</taxon>
        <taxon>Gammaproteobacteria</taxon>
        <taxon>Oceanospirillales</taxon>
        <taxon>Halomonadaceae</taxon>
        <taxon>Billgrantia</taxon>
    </lineage>
</organism>
<name>A0A6I6SIM5_9GAMM</name>
<keyword evidence="3" id="KW-1185">Reference proteome</keyword>
<dbReference type="Proteomes" id="UP000464013">
    <property type="component" value="Chromosome"/>
</dbReference>
<proteinExistence type="predicted"/>
<dbReference type="NCBIfam" id="NF033521">
    <property type="entry name" value="lasso_leader_L3"/>
    <property type="match status" value="1"/>
</dbReference>
<evidence type="ECO:0000313" key="3">
    <source>
        <dbReference type="Proteomes" id="UP000464013"/>
    </source>
</evidence>
<dbReference type="EMBL" id="CP035042">
    <property type="protein sequence ID" value="QHC50528.1"/>
    <property type="molecule type" value="Genomic_DNA"/>
</dbReference>
<feature type="region of interest" description="Disordered" evidence="1">
    <location>
        <begin position="65"/>
        <end position="89"/>
    </location>
</feature>
<accession>A0A6I6SIM5</accession>